<organism evidence="9 10">
    <name type="scientific">Humicola insolens</name>
    <name type="common">Soft-rot fungus</name>
    <dbReference type="NCBI Taxonomy" id="85995"/>
    <lineage>
        <taxon>Eukaryota</taxon>
        <taxon>Fungi</taxon>
        <taxon>Dikarya</taxon>
        <taxon>Ascomycota</taxon>
        <taxon>Pezizomycotina</taxon>
        <taxon>Sordariomycetes</taxon>
        <taxon>Sordariomycetidae</taxon>
        <taxon>Sordariales</taxon>
        <taxon>Chaetomiaceae</taxon>
        <taxon>Mycothermus</taxon>
    </lineage>
</organism>
<keyword evidence="10" id="KW-1185">Reference proteome</keyword>
<feature type="domain" description="Trs120/TRAPPC9 fourth Ig-like" evidence="8">
    <location>
        <begin position="1276"/>
        <end position="1408"/>
    </location>
</feature>
<feature type="domain" description="Trs120/TRAPPC9 TPR region" evidence="5">
    <location>
        <begin position="449"/>
        <end position="753"/>
    </location>
</feature>
<feature type="domain" description="Trs120/TRAPPC9 third Ig-like" evidence="7">
    <location>
        <begin position="1103"/>
        <end position="1270"/>
    </location>
</feature>
<dbReference type="PANTHER" id="PTHR21512:SF5">
    <property type="entry name" value="TRAFFICKING PROTEIN PARTICLE COMPLEX SUBUNIT 9"/>
    <property type="match status" value="1"/>
</dbReference>
<dbReference type="InterPro" id="IPR058563">
    <property type="entry name" value="Trs120_TRAPPC9_N"/>
</dbReference>
<feature type="compositionally biased region" description="Polar residues" evidence="3">
    <location>
        <begin position="235"/>
        <end position="247"/>
    </location>
</feature>
<feature type="domain" description="Trs120/TRAPPC9 first Ig-like" evidence="6">
    <location>
        <begin position="767"/>
        <end position="950"/>
    </location>
</feature>
<evidence type="ECO:0000259" key="5">
    <source>
        <dbReference type="Pfam" id="PF26251"/>
    </source>
</evidence>
<reference evidence="9 10" key="1">
    <citation type="journal article" date="2024" name="Commun. Biol.">
        <title>Comparative genomic analysis of thermophilic fungi reveals convergent evolutionary adaptations and gene losses.</title>
        <authorList>
            <person name="Steindorff A.S."/>
            <person name="Aguilar-Pontes M.V."/>
            <person name="Robinson A.J."/>
            <person name="Andreopoulos B."/>
            <person name="LaButti K."/>
            <person name="Kuo A."/>
            <person name="Mondo S."/>
            <person name="Riley R."/>
            <person name="Otillar R."/>
            <person name="Haridas S."/>
            <person name="Lipzen A."/>
            <person name="Grimwood J."/>
            <person name="Schmutz J."/>
            <person name="Clum A."/>
            <person name="Reid I.D."/>
            <person name="Moisan M.C."/>
            <person name="Butler G."/>
            <person name="Nguyen T.T.M."/>
            <person name="Dewar K."/>
            <person name="Conant G."/>
            <person name="Drula E."/>
            <person name="Henrissat B."/>
            <person name="Hansel C."/>
            <person name="Singer S."/>
            <person name="Hutchinson M.I."/>
            <person name="de Vries R.P."/>
            <person name="Natvig D.O."/>
            <person name="Powell A.J."/>
            <person name="Tsang A."/>
            <person name="Grigoriev I.V."/>
        </authorList>
    </citation>
    <scope>NUCLEOTIDE SEQUENCE [LARGE SCALE GENOMIC DNA]</scope>
    <source>
        <strain evidence="9 10">CBS 620.91</strain>
    </source>
</reference>
<dbReference type="InterPro" id="IPR058567">
    <property type="entry name" value="Ig_TRAPPC9_Trs120_3rd"/>
</dbReference>
<comment type="caution">
    <text evidence="9">The sequence shown here is derived from an EMBL/GenBank/DDBJ whole genome shotgun (WGS) entry which is preliminary data.</text>
</comment>
<feature type="region of interest" description="Disordered" evidence="3">
    <location>
        <begin position="235"/>
        <end position="346"/>
    </location>
</feature>
<dbReference type="Pfam" id="PF26283">
    <property type="entry name" value="Ig_TRAPPC9-Trs120_4th"/>
    <property type="match status" value="1"/>
</dbReference>
<dbReference type="Pfam" id="PF26251">
    <property type="entry name" value="TPR_TRAPPC9-Trs120"/>
    <property type="match status" value="1"/>
</dbReference>
<proteinExistence type="predicted"/>
<evidence type="ECO:0000313" key="10">
    <source>
        <dbReference type="Proteomes" id="UP001583172"/>
    </source>
</evidence>
<evidence type="ECO:0000259" key="7">
    <source>
        <dbReference type="Pfam" id="PF26282"/>
    </source>
</evidence>
<evidence type="ECO:0000259" key="8">
    <source>
        <dbReference type="Pfam" id="PF26283"/>
    </source>
</evidence>
<comment type="subcellular location">
    <subcellularLocation>
        <location evidence="1">Golgi apparatus</location>
    </subcellularLocation>
</comment>
<dbReference type="InterPro" id="IPR013935">
    <property type="entry name" value="Trs120_TRAPPC9"/>
</dbReference>
<evidence type="ECO:0000256" key="2">
    <source>
        <dbReference type="ARBA" id="ARBA00023034"/>
    </source>
</evidence>
<dbReference type="Pfam" id="PF08626">
    <property type="entry name" value="TRAPPC9-Trs120"/>
    <property type="match status" value="1"/>
</dbReference>
<name>A0ABR3VLX2_HUMIN</name>
<evidence type="ECO:0000313" key="9">
    <source>
        <dbReference type="EMBL" id="KAL1842486.1"/>
    </source>
</evidence>
<accession>A0ABR3VLX2</accession>
<dbReference type="EMBL" id="JAZGSY010000041">
    <property type="protein sequence ID" value="KAL1842486.1"/>
    <property type="molecule type" value="Genomic_DNA"/>
</dbReference>
<feature type="region of interest" description="Disordered" evidence="3">
    <location>
        <begin position="210"/>
        <end position="229"/>
    </location>
</feature>
<protein>
    <submittedName>
        <fullName evidence="9">Uncharacterized protein</fullName>
    </submittedName>
</protein>
<dbReference type="PANTHER" id="PTHR21512">
    <property type="entry name" value="TRAFFICKING PROTEIN PARTICLE COMPLEX SUBUNIT 9"/>
    <property type="match status" value="1"/>
</dbReference>
<evidence type="ECO:0000256" key="1">
    <source>
        <dbReference type="ARBA" id="ARBA00004555"/>
    </source>
</evidence>
<dbReference type="InterPro" id="IPR058568">
    <property type="entry name" value="Ig_TRAPPC9_Trs120_4th"/>
</dbReference>
<sequence>MTSVDPLLPVAPARVKALVLPIGNIKRDRFTAFVDRLNVERVVFLRDVTADPRPHRNMFSPLAFPDGAMFYDLITHQPPASHLSLSPFDLFREPLAVIAIADGVELTKTVFSKRHSGGRSVEEANIRSLYQDLEDLRDRYPKVLVHQVLVFDYLPSTENPVPMPEGIVAIPPPEQCVRTTIKTVMCDISSLVLAEMTTLAKSFEGMSFIDSPGQPSSARPPMSGIDDAGVSRRNSQFVTPTHRSISASGLPDRSLARMSMPPVPSKGSADTAASSPVPARPTTPVGGNKPLPTPPSTFDHIIGPMVPTSPEQKGLSRSDTADGSRTQSQDRVSVHGFGSGGPSDRWRNKVKSRIQVVVGSLYLQAGLWNNSLKELTEAATIAKSINDHLWHGKALELILVNLLLLGWAGIEFHVPSVLLPPHDKSSNIAAAFQEAELRDPHQPRWLRNLQVHIPDLLDRIIGLYSRISAENLPPLPFSETIIRFCRILAAIHIMDGQLCPESLTMITFGTPPRKLLTTSPRFTVYPTRAQIVSTLFRAFPASSSELLTTSDRVVILGGIASVLGHLGLQRKKALVVRELVSILVGGLVEARTRGAADVGIHPAAGLAGLNGAGAREGTGGALDLDEADIEHGIDAFLGMLMRTYGVVGGNPSGDPEEDRDAAVVRRIQRQSAARFFGMPNVKLHLLRACINFSEALPDFAGVLKYSGDLLRTAGSGIAPGPRRENAYPCIAREEQIRLVTNILKTSSLSRRLGVGALTAEYWDEFLVRGVTLEAPPATRAPVQHAKTILPGMTTARSSQDVDPFIYNPFLKRPDTATVDRTLVAGEPATFRLTLQNPYEIEIELESIRLDAEGAEFESAVEKTTIGPYRTQMMRISGTPKAAGTVKITGAVIKVRGCRERRFPIFADPWAPEDATKIKAIGLGALEVNSAAVSPAVQRLKPDSVELHVITPQPVVVIKSSTLPQSSVMILEGERQTFSVTLENLSSTTPADFLLFSFKDSTQEPLQAALSNRDATATELYEYEWILAKKQPLRLRNRGGDSKRYIAPGQTATFDFEILGRPGLTHAIIQVDYAHLGVPHDEVAEKFHTRQVSMELTVTVNASVDITRVDVLPLTGSIPSPLWRRVSSSDASPTPPELEDLSADTHCLLSLDLRNAWPSQMSVNLSAPDDNIAVEDTILPGHTARVLLPIRRVYVEDPHAFIPALNPAWQRQFVVSTKISPEAERASREAFWYREKVLQGLRATWSTDGGKRAGEVELRAVRLTQRMVDVVRVPEVEVDISVVDPLREDATVGKGGRCVVEVDSFLELRVRVTNRSARPVYPLLRLTPVLRHRPFHVSLDFTRKMARFAWNGNLQQALPLLPGGGQSVDVKLGVTPLCRGEFEIVGSVEEARLWMDEEEREEEERRKIWAA</sequence>
<dbReference type="Proteomes" id="UP001583172">
    <property type="component" value="Unassembled WGS sequence"/>
</dbReference>
<evidence type="ECO:0000256" key="3">
    <source>
        <dbReference type="SAM" id="MobiDB-lite"/>
    </source>
</evidence>
<dbReference type="Pfam" id="PF26254">
    <property type="entry name" value="Ig_TRAPPC9-Trs120_1st"/>
    <property type="match status" value="1"/>
</dbReference>
<dbReference type="Pfam" id="PF26282">
    <property type="entry name" value="Ig_TRAPPC9-Trs120_3rd"/>
    <property type="match status" value="1"/>
</dbReference>
<evidence type="ECO:0000259" key="6">
    <source>
        <dbReference type="Pfam" id="PF26254"/>
    </source>
</evidence>
<gene>
    <name evidence="9" type="ORF">VTJ49DRAFT_5092</name>
</gene>
<keyword evidence="2" id="KW-0333">Golgi apparatus</keyword>
<feature type="domain" description="Trs120/TRAPPC9 N-terminal" evidence="4">
    <location>
        <begin position="7"/>
        <end position="417"/>
    </location>
</feature>
<dbReference type="InterPro" id="IPR058564">
    <property type="entry name" value="TPR_TRAPPC9_Trs120"/>
</dbReference>
<dbReference type="InterPro" id="IPR058565">
    <property type="entry name" value="Ig_TRAPPC9_Trs120_1st"/>
</dbReference>
<dbReference type="Pfam" id="PF26280">
    <property type="entry name" value="Ig_TRAPPC9-Trs120_2nd"/>
    <property type="match status" value="1"/>
</dbReference>
<evidence type="ECO:0000259" key="4">
    <source>
        <dbReference type="Pfam" id="PF08626"/>
    </source>
</evidence>